<evidence type="ECO:0000313" key="3">
    <source>
        <dbReference type="Proteomes" id="UP000054018"/>
    </source>
</evidence>
<evidence type="ECO:0000313" key="2">
    <source>
        <dbReference type="EMBL" id="KIK28917.1"/>
    </source>
</evidence>
<dbReference type="HOGENOM" id="CLU_2705806_0_0_1"/>
<dbReference type="EMBL" id="KN833691">
    <property type="protein sequence ID" value="KIK28917.1"/>
    <property type="molecule type" value="Genomic_DNA"/>
</dbReference>
<dbReference type="Proteomes" id="UP000054018">
    <property type="component" value="Unassembled WGS sequence"/>
</dbReference>
<dbReference type="AlphaFoldDB" id="A0A0D0A3D0"/>
<reference evidence="3" key="2">
    <citation type="submission" date="2015-01" db="EMBL/GenBank/DDBJ databases">
        <title>Evolutionary Origins and Diversification of the Mycorrhizal Mutualists.</title>
        <authorList>
            <consortium name="DOE Joint Genome Institute"/>
            <consortium name="Mycorrhizal Genomics Consortium"/>
            <person name="Kohler A."/>
            <person name="Kuo A."/>
            <person name="Nagy L.G."/>
            <person name="Floudas D."/>
            <person name="Copeland A."/>
            <person name="Barry K.W."/>
            <person name="Cichocki N."/>
            <person name="Veneault-Fourrey C."/>
            <person name="LaButti K."/>
            <person name="Lindquist E.A."/>
            <person name="Lipzen A."/>
            <person name="Lundell T."/>
            <person name="Morin E."/>
            <person name="Murat C."/>
            <person name="Riley R."/>
            <person name="Ohm R."/>
            <person name="Sun H."/>
            <person name="Tunlid A."/>
            <person name="Henrissat B."/>
            <person name="Grigoriev I.V."/>
            <person name="Hibbett D.S."/>
            <person name="Martin F."/>
        </authorList>
    </citation>
    <scope>NUCLEOTIDE SEQUENCE [LARGE SCALE GENOMIC DNA]</scope>
    <source>
        <strain evidence="3">441</strain>
    </source>
</reference>
<proteinExistence type="predicted"/>
<keyword evidence="3" id="KW-1185">Reference proteome</keyword>
<feature type="region of interest" description="Disordered" evidence="1">
    <location>
        <begin position="1"/>
        <end position="28"/>
    </location>
</feature>
<feature type="compositionally biased region" description="Basic and acidic residues" evidence="1">
    <location>
        <begin position="10"/>
        <end position="26"/>
    </location>
</feature>
<feature type="region of interest" description="Disordered" evidence="1">
    <location>
        <begin position="48"/>
        <end position="73"/>
    </location>
</feature>
<sequence>MSHGGWRPRGRVDLARASHGSEKDLRWNGSSFRGPDINIIGAVRARSTLPPTLRPPTGYTGLVEGCSSSPRAS</sequence>
<protein>
    <submittedName>
        <fullName evidence="2">Unplaced genomic scaffold scaffold_7, whole genome shotgun sequence</fullName>
    </submittedName>
</protein>
<reference evidence="2 3" key="1">
    <citation type="submission" date="2014-04" db="EMBL/GenBank/DDBJ databases">
        <authorList>
            <consortium name="DOE Joint Genome Institute"/>
            <person name="Kuo A."/>
            <person name="Kohler A."/>
            <person name="Costa M.D."/>
            <person name="Nagy L.G."/>
            <person name="Floudas D."/>
            <person name="Copeland A."/>
            <person name="Barry K.W."/>
            <person name="Cichocki N."/>
            <person name="Veneault-Fourrey C."/>
            <person name="LaButti K."/>
            <person name="Lindquist E.A."/>
            <person name="Lipzen A."/>
            <person name="Lundell T."/>
            <person name="Morin E."/>
            <person name="Murat C."/>
            <person name="Sun H."/>
            <person name="Tunlid A."/>
            <person name="Henrissat B."/>
            <person name="Grigoriev I.V."/>
            <person name="Hibbett D.S."/>
            <person name="Martin F."/>
            <person name="Nordberg H.P."/>
            <person name="Cantor M.N."/>
            <person name="Hua S.X."/>
        </authorList>
    </citation>
    <scope>NUCLEOTIDE SEQUENCE [LARGE SCALE GENOMIC DNA]</scope>
    <source>
        <strain evidence="2 3">441</strain>
    </source>
</reference>
<gene>
    <name evidence="2" type="ORF">PISMIDRAFT_673183</name>
</gene>
<evidence type="ECO:0000256" key="1">
    <source>
        <dbReference type="SAM" id="MobiDB-lite"/>
    </source>
</evidence>
<organism evidence="2 3">
    <name type="scientific">Pisolithus microcarpus 441</name>
    <dbReference type="NCBI Taxonomy" id="765257"/>
    <lineage>
        <taxon>Eukaryota</taxon>
        <taxon>Fungi</taxon>
        <taxon>Dikarya</taxon>
        <taxon>Basidiomycota</taxon>
        <taxon>Agaricomycotina</taxon>
        <taxon>Agaricomycetes</taxon>
        <taxon>Agaricomycetidae</taxon>
        <taxon>Boletales</taxon>
        <taxon>Sclerodermatineae</taxon>
        <taxon>Pisolithaceae</taxon>
        <taxon>Pisolithus</taxon>
    </lineage>
</organism>
<feature type="compositionally biased region" description="Low complexity" evidence="1">
    <location>
        <begin position="48"/>
        <end position="62"/>
    </location>
</feature>
<accession>A0A0D0A3D0</accession>
<name>A0A0D0A3D0_9AGAM</name>